<dbReference type="InterPro" id="IPR012731">
    <property type="entry name" value="Adenyl_ThiF"/>
</dbReference>
<dbReference type="GO" id="GO:0005829">
    <property type="term" value="C:cytosol"/>
    <property type="evidence" value="ECO:0007669"/>
    <property type="project" value="TreeGrafter"/>
</dbReference>
<keyword evidence="2 5" id="KW-0547">Nucleotide-binding</keyword>
<feature type="binding site" evidence="6">
    <location>
        <position position="248"/>
    </location>
    <ligand>
        <name>Zn(2+)</name>
        <dbReference type="ChEBI" id="CHEBI:29105"/>
    </ligand>
</feature>
<keyword evidence="8" id="KW-0472">Membrane</keyword>
<dbReference type="PANTHER" id="PTHR10953:SF102">
    <property type="entry name" value="ADENYLYLTRANSFERASE AND SULFURTRANSFERASE MOCS3"/>
    <property type="match status" value="1"/>
</dbReference>
<comment type="cofactor">
    <cofactor evidence="6">
        <name>Zn(2+)</name>
        <dbReference type="ChEBI" id="CHEBI:29105"/>
    </cofactor>
    <text evidence="6">Binds 1 zinc ion per subunit.</text>
</comment>
<keyword evidence="6" id="KW-0479">Metal-binding</keyword>
<name>A0A1H7K4A2_9FIRM</name>
<protein>
    <submittedName>
        <fullName evidence="10">Thiazole biosynthesis adenylyltransferase ThiF, E. coli subfamily</fullName>
    </submittedName>
</protein>
<evidence type="ECO:0000256" key="7">
    <source>
        <dbReference type="PIRSR" id="PIRSR612731-4"/>
    </source>
</evidence>
<keyword evidence="10" id="KW-0548">Nucleotidyltransferase</keyword>
<evidence type="ECO:0000256" key="8">
    <source>
        <dbReference type="SAM" id="Phobius"/>
    </source>
</evidence>
<keyword evidence="8" id="KW-1133">Transmembrane helix</keyword>
<feature type="binding site" evidence="5">
    <location>
        <position position="72"/>
    </location>
    <ligand>
        <name>ATP</name>
        <dbReference type="ChEBI" id="CHEBI:30616"/>
    </ligand>
</feature>
<evidence type="ECO:0000256" key="4">
    <source>
        <dbReference type="PIRSR" id="PIRSR612731-1"/>
    </source>
</evidence>
<dbReference type="Pfam" id="PF00899">
    <property type="entry name" value="ThiF"/>
    <property type="match status" value="1"/>
</dbReference>
<dbReference type="RefSeq" id="WP_074791353.1">
    <property type="nucleotide sequence ID" value="NZ_FNZX01000011.1"/>
</dbReference>
<keyword evidence="3 5" id="KW-0067">ATP-binding</keyword>
<feature type="binding site" evidence="5">
    <location>
        <position position="40"/>
    </location>
    <ligand>
        <name>ATP</name>
        <dbReference type="ChEBI" id="CHEBI:30616"/>
    </ligand>
</feature>
<accession>A0A1H7K4A2</accession>
<dbReference type="GO" id="GO:0008641">
    <property type="term" value="F:ubiquitin-like modifier activating enzyme activity"/>
    <property type="evidence" value="ECO:0007669"/>
    <property type="project" value="InterPro"/>
</dbReference>
<feature type="binding site" evidence="5">
    <location>
        <position position="85"/>
    </location>
    <ligand>
        <name>ATP</name>
        <dbReference type="ChEBI" id="CHEBI:30616"/>
    </ligand>
</feature>
<feature type="transmembrane region" description="Helical" evidence="8">
    <location>
        <begin position="28"/>
        <end position="51"/>
    </location>
</feature>
<dbReference type="FunFam" id="3.40.50.720:FF:000033">
    <property type="entry name" value="Adenylyltransferase and sulfurtransferase MOCS3"/>
    <property type="match status" value="1"/>
</dbReference>
<dbReference type="SUPFAM" id="SSF69572">
    <property type="entry name" value="Activating enzymes of the ubiquitin-like proteins"/>
    <property type="match status" value="1"/>
</dbReference>
<dbReference type="InterPro" id="IPR000594">
    <property type="entry name" value="ThiF_NAD_FAD-bd"/>
</dbReference>
<sequence length="279" mass="30381">MAMTDEQIERYSRHIILKEVGAKGQKKLLNASVLIIGAGGLGAPAAMYLAAAGVGKIGIVDADEVDLSNLQRQIIHSTADIGKPKVKSAKETMNAMNPDVEVKTYHKFVDSTNIRELIREYDFVIDGTDNFPAKFLINDACVMEKKPFSHAGIIRFKGQLMTYVPGEGPCYRCVFKNPPPKDAVPTCKQAGVIGAMGGVIGSLQAMEAIKYIVGVGDLLTGKLLTYDAVNQDFRKIKLPHDTSKCPVCGANPTITELIDYEQEVCEETAGRFEVKNENN</sequence>
<dbReference type="PANTHER" id="PTHR10953">
    <property type="entry name" value="UBIQUITIN-ACTIVATING ENZYME E1"/>
    <property type="match status" value="1"/>
</dbReference>
<feature type="binding site" evidence="5">
    <location>
        <position position="61"/>
    </location>
    <ligand>
        <name>ATP</name>
        <dbReference type="ChEBI" id="CHEBI:30616"/>
    </ligand>
</feature>
<organism evidence="10 11">
    <name type="scientific">Pseudobutyrivibrio ruminis</name>
    <dbReference type="NCBI Taxonomy" id="46206"/>
    <lineage>
        <taxon>Bacteria</taxon>
        <taxon>Bacillati</taxon>
        <taxon>Bacillota</taxon>
        <taxon>Clostridia</taxon>
        <taxon>Lachnospirales</taxon>
        <taxon>Lachnospiraceae</taxon>
        <taxon>Pseudobutyrivibrio</taxon>
    </lineage>
</organism>
<keyword evidence="1 10" id="KW-0808">Transferase</keyword>
<dbReference type="AlphaFoldDB" id="A0A1H7K4A2"/>
<dbReference type="InterPro" id="IPR045886">
    <property type="entry name" value="ThiF/MoeB/HesA"/>
</dbReference>
<feature type="domain" description="THIF-type NAD/FAD binding fold" evidence="9">
    <location>
        <begin position="11"/>
        <end position="247"/>
    </location>
</feature>
<dbReference type="Proteomes" id="UP000182321">
    <property type="component" value="Unassembled WGS sequence"/>
</dbReference>
<evidence type="ECO:0000259" key="9">
    <source>
        <dbReference type="Pfam" id="PF00899"/>
    </source>
</evidence>
<dbReference type="GO" id="GO:0004792">
    <property type="term" value="F:thiosulfate-cyanide sulfurtransferase activity"/>
    <property type="evidence" value="ECO:0007669"/>
    <property type="project" value="TreeGrafter"/>
</dbReference>
<keyword evidence="6" id="KW-0862">Zinc</keyword>
<evidence type="ECO:0000313" key="11">
    <source>
        <dbReference type="Proteomes" id="UP000182321"/>
    </source>
</evidence>
<evidence type="ECO:0000313" key="10">
    <source>
        <dbReference type="EMBL" id="SEK81280.1"/>
    </source>
</evidence>
<evidence type="ECO:0000256" key="1">
    <source>
        <dbReference type="ARBA" id="ARBA00022679"/>
    </source>
</evidence>
<feature type="binding site" evidence="6">
    <location>
        <position position="173"/>
    </location>
    <ligand>
        <name>Zn(2+)</name>
        <dbReference type="ChEBI" id="CHEBI:29105"/>
    </ligand>
</feature>
<feature type="binding site" evidence="6">
    <location>
        <position position="170"/>
    </location>
    <ligand>
        <name>Zn(2+)</name>
        <dbReference type="ChEBI" id="CHEBI:29105"/>
    </ligand>
</feature>
<evidence type="ECO:0000256" key="3">
    <source>
        <dbReference type="ARBA" id="ARBA00022840"/>
    </source>
</evidence>
<dbReference type="CDD" id="cd00757">
    <property type="entry name" value="ThiF_MoeB_HesA_family"/>
    <property type="match status" value="1"/>
</dbReference>
<keyword evidence="11" id="KW-1185">Reference proteome</keyword>
<dbReference type="GO" id="GO:0016779">
    <property type="term" value="F:nucleotidyltransferase activity"/>
    <property type="evidence" value="ECO:0007669"/>
    <property type="project" value="UniProtKB-KW"/>
</dbReference>
<proteinExistence type="predicted"/>
<feature type="binding site" evidence="5">
    <location>
        <position position="109"/>
    </location>
    <ligand>
        <name>ATP</name>
        <dbReference type="ChEBI" id="CHEBI:30616"/>
    </ligand>
</feature>
<evidence type="ECO:0000256" key="6">
    <source>
        <dbReference type="PIRSR" id="PIRSR612731-3"/>
    </source>
</evidence>
<dbReference type="EMBL" id="FNZX01000011">
    <property type="protein sequence ID" value="SEK81280.1"/>
    <property type="molecule type" value="Genomic_DNA"/>
</dbReference>
<feature type="binding site" evidence="6">
    <location>
        <position position="245"/>
    </location>
    <ligand>
        <name>Zn(2+)</name>
        <dbReference type="ChEBI" id="CHEBI:29105"/>
    </ligand>
</feature>
<feature type="cross-link" description="Glycyl cysteine dithioester (Cys-Gly) (interchain with G-Cter in ThiS)" evidence="7">
    <location>
        <position position="187"/>
    </location>
</feature>
<dbReference type="eggNOG" id="COG0476">
    <property type="taxonomic scope" value="Bacteria"/>
</dbReference>
<feature type="active site" description="Glycyl persulfide ester intermediate" evidence="4">
    <location>
        <position position="187"/>
    </location>
</feature>
<dbReference type="NCBIfam" id="NF004281">
    <property type="entry name" value="PRK05690.1"/>
    <property type="match status" value="1"/>
</dbReference>
<keyword evidence="8" id="KW-0812">Transmembrane</keyword>
<dbReference type="InterPro" id="IPR035985">
    <property type="entry name" value="Ubiquitin-activating_enz"/>
</dbReference>
<dbReference type="GO" id="GO:0046872">
    <property type="term" value="F:metal ion binding"/>
    <property type="evidence" value="ECO:0007669"/>
    <property type="project" value="UniProtKB-KW"/>
</dbReference>
<gene>
    <name evidence="10" type="ORF">SAMN02910377_01903</name>
</gene>
<dbReference type="NCBIfam" id="TIGR02356">
    <property type="entry name" value="adenyl_thiF"/>
    <property type="match status" value="1"/>
</dbReference>
<dbReference type="GO" id="GO:0005524">
    <property type="term" value="F:ATP binding"/>
    <property type="evidence" value="ECO:0007669"/>
    <property type="project" value="UniProtKB-KW"/>
</dbReference>
<feature type="binding site" evidence="5">
    <location>
        <position position="13"/>
    </location>
    <ligand>
        <name>ATP</name>
        <dbReference type="ChEBI" id="CHEBI:30616"/>
    </ligand>
</feature>
<dbReference type="GO" id="GO:0008146">
    <property type="term" value="F:sulfotransferase activity"/>
    <property type="evidence" value="ECO:0007669"/>
    <property type="project" value="TreeGrafter"/>
</dbReference>
<evidence type="ECO:0000256" key="5">
    <source>
        <dbReference type="PIRSR" id="PIRSR612731-2"/>
    </source>
</evidence>
<evidence type="ECO:0000256" key="2">
    <source>
        <dbReference type="ARBA" id="ARBA00022741"/>
    </source>
</evidence>
<reference evidence="11" key="1">
    <citation type="submission" date="2016-10" db="EMBL/GenBank/DDBJ databases">
        <authorList>
            <person name="Varghese N."/>
        </authorList>
    </citation>
    <scope>NUCLEOTIDE SEQUENCE [LARGE SCALE GENOMIC DNA]</scope>
    <source>
        <strain evidence="11">ACV-9</strain>
    </source>
</reference>
<dbReference type="Gene3D" id="3.40.50.720">
    <property type="entry name" value="NAD(P)-binding Rossmann-like Domain"/>
    <property type="match status" value="1"/>
</dbReference>